<accession>A0ABT9HS76</accession>
<dbReference type="GO" id="GO:0008168">
    <property type="term" value="F:methyltransferase activity"/>
    <property type="evidence" value="ECO:0007669"/>
    <property type="project" value="UniProtKB-KW"/>
</dbReference>
<gene>
    <name evidence="2" type="ORF">Q9K02_12770</name>
</gene>
<keyword evidence="3" id="KW-1185">Reference proteome</keyword>
<dbReference type="Gene3D" id="3.40.50.150">
    <property type="entry name" value="Vaccinia Virus protein VP39"/>
    <property type="match status" value="1"/>
</dbReference>
<evidence type="ECO:0000313" key="2">
    <source>
        <dbReference type="EMBL" id="MDP4576011.1"/>
    </source>
</evidence>
<evidence type="ECO:0000313" key="3">
    <source>
        <dbReference type="Proteomes" id="UP001240639"/>
    </source>
</evidence>
<dbReference type="Pfam" id="PF08241">
    <property type="entry name" value="Methyltransf_11"/>
    <property type="match status" value="1"/>
</dbReference>
<dbReference type="GO" id="GO:0032259">
    <property type="term" value="P:methylation"/>
    <property type="evidence" value="ECO:0007669"/>
    <property type="project" value="UniProtKB-KW"/>
</dbReference>
<comment type="caution">
    <text evidence="2">The sequence shown here is derived from an EMBL/GenBank/DDBJ whole genome shotgun (WGS) entry which is preliminary data.</text>
</comment>
<feature type="domain" description="Methyltransferase type 11" evidence="1">
    <location>
        <begin position="71"/>
        <end position="115"/>
    </location>
</feature>
<proteinExistence type="predicted"/>
<dbReference type="EC" id="2.1.-.-" evidence="2"/>
<evidence type="ECO:0000259" key="1">
    <source>
        <dbReference type="Pfam" id="PF08241"/>
    </source>
</evidence>
<sequence>MKQQAIALAERVARVVGYDKTHITRTVAYRTIDAFLDTLPVQEMDALEIAAGWKWRERDWGSYTEMNWPEYDICDHVLDRQFDICIADNVWEHLVRPYRATEHVLQMLRPGGIFVNITPFMIRQHAVPVDCTRWTELGMRNFLAEVGFDEATIETGSWGNRSAVKANLDRWARTGWQRRFKNEPNFPVTVWAIARKPE</sequence>
<reference evidence="2 3" key="1">
    <citation type="submission" date="2023-08" db="EMBL/GenBank/DDBJ databases">
        <title>genomic of G39.</title>
        <authorList>
            <person name="Wang Y."/>
        </authorList>
    </citation>
    <scope>NUCLEOTIDE SEQUENCE [LARGE SCALE GENOMIC DNA]</scope>
    <source>
        <strain evidence="2 3">G39</strain>
    </source>
</reference>
<dbReference type="CDD" id="cd02440">
    <property type="entry name" value="AdoMet_MTases"/>
    <property type="match status" value="1"/>
</dbReference>
<dbReference type="SUPFAM" id="SSF53335">
    <property type="entry name" value="S-adenosyl-L-methionine-dependent methyltransferases"/>
    <property type="match status" value="1"/>
</dbReference>
<name>A0ABT9HS76_9SPHN</name>
<dbReference type="InterPro" id="IPR013216">
    <property type="entry name" value="Methyltransf_11"/>
</dbReference>
<keyword evidence="2" id="KW-0489">Methyltransferase</keyword>
<keyword evidence="2" id="KW-0808">Transferase</keyword>
<dbReference type="InterPro" id="IPR029063">
    <property type="entry name" value="SAM-dependent_MTases_sf"/>
</dbReference>
<organism evidence="2 3">
    <name type="scientific">Qipengyuania profundimaris</name>
    <dbReference type="NCBI Taxonomy" id="3067652"/>
    <lineage>
        <taxon>Bacteria</taxon>
        <taxon>Pseudomonadati</taxon>
        <taxon>Pseudomonadota</taxon>
        <taxon>Alphaproteobacteria</taxon>
        <taxon>Sphingomonadales</taxon>
        <taxon>Erythrobacteraceae</taxon>
        <taxon>Qipengyuania</taxon>
    </lineage>
</organism>
<protein>
    <submittedName>
        <fullName evidence="2">Class I SAM-dependent methyltransferase</fullName>
        <ecNumber evidence="2">2.1.-.-</ecNumber>
    </submittedName>
</protein>
<dbReference type="Proteomes" id="UP001240639">
    <property type="component" value="Unassembled WGS sequence"/>
</dbReference>
<dbReference type="RefSeq" id="WP_305933237.1">
    <property type="nucleotide sequence ID" value="NZ_JAVAIM010000001.1"/>
</dbReference>
<dbReference type="EMBL" id="JAVAIM010000001">
    <property type="protein sequence ID" value="MDP4576011.1"/>
    <property type="molecule type" value="Genomic_DNA"/>
</dbReference>